<feature type="domain" description="Histidine kinase" evidence="5">
    <location>
        <begin position="239"/>
        <end position="474"/>
    </location>
</feature>
<reference evidence="6 7" key="1">
    <citation type="journal article" date="2012" name="J. Bacteriol.">
        <title>Complete Genome Sequence of Burkholderia phenoliruptrix BR3459a (CLA1), a Heat-Tolerant, Nitrogen-Fixing Symbiont of Mimosa flocculosa.</title>
        <authorList>
            <person name="de Oliveira Cunha C."/>
            <person name="Goda Zuleta L.F."/>
            <person name="Paula de Almeida L.G."/>
            <person name="Prioli Ciapina L."/>
            <person name="Lustrino Borges W."/>
            <person name="Pitard R.M."/>
            <person name="Baldani J.I."/>
            <person name="Straliotto R."/>
            <person name="de Faria S.M."/>
            <person name="Hungria M."/>
            <person name="Sousa Cavada B."/>
            <person name="Mercante F.M."/>
            <person name="Ribeiro de Vasconcelos A.T."/>
        </authorList>
    </citation>
    <scope>NUCLEOTIDE SEQUENCE [LARGE SCALE GENOMIC DNA]</scope>
    <source>
        <strain evidence="6 7">BR3459a</strain>
    </source>
</reference>
<gene>
    <name evidence="6" type="ORF">BUPH_00743</name>
</gene>
<dbReference type="STRING" id="1229205.BUPH_00743"/>
<dbReference type="AlphaFoldDB" id="K0DU34"/>
<dbReference type="PRINTS" id="PR00344">
    <property type="entry name" value="BCTRLSENSOR"/>
</dbReference>
<keyword evidence="4" id="KW-0812">Transmembrane</keyword>
<feature type="transmembrane region" description="Helical" evidence="4">
    <location>
        <begin position="109"/>
        <end position="126"/>
    </location>
</feature>
<evidence type="ECO:0000256" key="2">
    <source>
        <dbReference type="ARBA" id="ARBA00012438"/>
    </source>
</evidence>
<evidence type="ECO:0000256" key="1">
    <source>
        <dbReference type="ARBA" id="ARBA00000085"/>
    </source>
</evidence>
<feature type="transmembrane region" description="Helical" evidence="4">
    <location>
        <begin position="16"/>
        <end position="37"/>
    </location>
</feature>
<feature type="transmembrane region" description="Helical" evidence="4">
    <location>
        <begin position="138"/>
        <end position="160"/>
    </location>
</feature>
<evidence type="ECO:0000313" key="6">
    <source>
        <dbReference type="EMBL" id="AFT88202.1"/>
    </source>
</evidence>
<accession>K0DU34</accession>
<evidence type="ECO:0000256" key="4">
    <source>
        <dbReference type="SAM" id="Phobius"/>
    </source>
</evidence>
<feature type="transmembrane region" description="Helical" evidence="4">
    <location>
        <begin position="181"/>
        <end position="200"/>
    </location>
</feature>
<feature type="transmembrane region" description="Helical" evidence="4">
    <location>
        <begin position="206"/>
        <end position="226"/>
    </location>
</feature>
<dbReference type="CDD" id="cd00075">
    <property type="entry name" value="HATPase"/>
    <property type="match status" value="1"/>
</dbReference>
<dbReference type="InterPro" id="IPR036890">
    <property type="entry name" value="HATPase_C_sf"/>
</dbReference>
<dbReference type="EMBL" id="CP003864">
    <property type="protein sequence ID" value="AFT88202.1"/>
    <property type="molecule type" value="Genomic_DNA"/>
</dbReference>
<dbReference type="InterPro" id="IPR003594">
    <property type="entry name" value="HATPase_dom"/>
</dbReference>
<feature type="transmembrane region" description="Helical" evidence="4">
    <location>
        <begin position="74"/>
        <end position="97"/>
    </location>
</feature>
<sequence length="492" mass="53659">MAEQPGALTPAGTSSYMYAIPTAFVSAMFVVFGLYVVITQGLTRLSAPFLLMCSATFAWQGTWTLLFQTKDPQIAALLVRVGYLFILFLPTTFYHFVTEVAARRRERPVLLASYGLCVVLAVLLPGNEVVSGYQRFFFGYYPVAGPLHPLHVLQTVLLAARSAQLLLGARKQAGGEARRRLDLCLAALGLYSFAAVDYAVNYGYPFYPPGVLFIALSLGLLAITIVRYHLIHPYALAATIAHEIATPLATIGMHADEIASVWSHVFKGYRLAVAHGLYDDHEHSDQTERISQLATAIRREVSGTSAMVEMALASFTLDRLDRSRFSAHAVQQCVNSALERYPFRAGERERITVSPIDSTLRFSGSDTVVVFVLFNLLKNALHAIHVSGEGQIAISAREDQGFCVLQFRDTGPGIAPDVLPHIFDAFFSTKRHGSGAGMGLAFCRRATELLGGSIECTSVRGTHTTFTVCLPVPGSAADRALPGLPAREARRR</sequence>
<protein>
    <recommendedName>
        <fullName evidence="2">histidine kinase</fullName>
        <ecNumber evidence="2">2.7.13.3</ecNumber>
    </recommendedName>
</protein>
<dbReference type="Pfam" id="PF16927">
    <property type="entry name" value="HisKA_7TM"/>
    <property type="match status" value="1"/>
</dbReference>
<dbReference type="SMART" id="SM00387">
    <property type="entry name" value="HATPase_c"/>
    <property type="match status" value="1"/>
</dbReference>
<dbReference type="Pfam" id="PF02518">
    <property type="entry name" value="HATPase_c"/>
    <property type="match status" value="1"/>
</dbReference>
<dbReference type="PATRIC" id="fig|1229205.11.peg.4629"/>
<proteinExistence type="predicted"/>
<evidence type="ECO:0000313" key="7">
    <source>
        <dbReference type="Proteomes" id="UP000010105"/>
    </source>
</evidence>
<dbReference type="PROSITE" id="PS50109">
    <property type="entry name" value="HIS_KIN"/>
    <property type="match status" value="1"/>
</dbReference>
<dbReference type="GO" id="GO:0000155">
    <property type="term" value="F:phosphorelay sensor kinase activity"/>
    <property type="evidence" value="ECO:0007669"/>
    <property type="project" value="TreeGrafter"/>
</dbReference>
<dbReference type="PANTHER" id="PTHR43547:SF2">
    <property type="entry name" value="HYBRID SIGNAL TRANSDUCTION HISTIDINE KINASE C"/>
    <property type="match status" value="1"/>
</dbReference>
<organism evidence="6 7">
    <name type="scientific">Paraburkholderia phenoliruptrix BR3459a</name>
    <dbReference type="NCBI Taxonomy" id="1229205"/>
    <lineage>
        <taxon>Bacteria</taxon>
        <taxon>Pseudomonadati</taxon>
        <taxon>Pseudomonadota</taxon>
        <taxon>Betaproteobacteria</taxon>
        <taxon>Burkholderiales</taxon>
        <taxon>Burkholderiaceae</taxon>
        <taxon>Paraburkholderia</taxon>
    </lineage>
</organism>
<keyword evidence="3" id="KW-0597">Phosphoprotein</keyword>
<dbReference type="InterPro" id="IPR004358">
    <property type="entry name" value="Sig_transdc_His_kin-like_C"/>
</dbReference>
<keyword evidence="4" id="KW-1133">Transmembrane helix</keyword>
<keyword evidence="6" id="KW-0808">Transferase</keyword>
<dbReference type="EC" id="2.7.13.3" evidence="2"/>
<name>K0DU34_9BURK</name>
<dbReference type="Proteomes" id="UP000010105">
    <property type="component" value="Chromosome 2"/>
</dbReference>
<feature type="transmembrane region" description="Helical" evidence="4">
    <location>
        <begin position="49"/>
        <end position="68"/>
    </location>
</feature>
<dbReference type="KEGG" id="bpx:BUPH_00743"/>
<dbReference type="PANTHER" id="PTHR43547">
    <property type="entry name" value="TWO-COMPONENT HISTIDINE KINASE"/>
    <property type="match status" value="1"/>
</dbReference>
<dbReference type="Gene3D" id="3.30.565.10">
    <property type="entry name" value="Histidine kinase-like ATPase, C-terminal domain"/>
    <property type="match status" value="1"/>
</dbReference>
<dbReference type="eggNOG" id="COG4191">
    <property type="taxonomic scope" value="Bacteria"/>
</dbReference>
<dbReference type="SUPFAM" id="SSF55874">
    <property type="entry name" value="ATPase domain of HSP90 chaperone/DNA topoisomerase II/histidine kinase"/>
    <property type="match status" value="1"/>
</dbReference>
<keyword evidence="6" id="KW-0418">Kinase</keyword>
<dbReference type="InterPro" id="IPR031621">
    <property type="entry name" value="HisKA_7TM"/>
</dbReference>
<keyword evidence="4" id="KW-0472">Membrane</keyword>
<evidence type="ECO:0000259" key="5">
    <source>
        <dbReference type="PROSITE" id="PS50109"/>
    </source>
</evidence>
<dbReference type="HOGENOM" id="CLU_598120_0_0_4"/>
<dbReference type="InterPro" id="IPR005467">
    <property type="entry name" value="His_kinase_dom"/>
</dbReference>
<comment type="catalytic activity">
    <reaction evidence="1">
        <text>ATP + protein L-histidine = ADP + protein N-phospho-L-histidine.</text>
        <dbReference type="EC" id="2.7.13.3"/>
    </reaction>
</comment>
<evidence type="ECO:0000256" key="3">
    <source>
        <dbReference type="ARBA" id="ARBA00022553"/>
    </source>
</evidence>